<name>A0A0E9QA79_ANGAN</name>
<reference evidence="1" key="1">
    <citation type="submission" date="2014-11" db="EMBL/GenBank/DDBJ databases">
        <authorList>
            <person name="Amaro Gonzalez C."/>
        </authorList>
    </citation>
    <scope>NUCLEOTIDE SEQUENCE</scope>
</reference>
<dbReference type="AlphaFoldDB" id="A0A0E9QA79"/>
<proteinExistence type="predicted"/>
<sequence>MMRPEVTMGEMPSSIRVPLLDARITLIQ</sequence>
<dbReference type="EMBL" id="GBXM01095559">
    <property type="protein sequence ID" value="JAH13018.1"/>
    <property type="molecule type" value="Transcribed_RNA"/>
</dbReference>
<protein>
    <submittedName>
        <fullName evidence="1">Uncharacterized protein</fullName>
    </submittedName>
</protein>
<accession>A0A0E9QA79</accession>
<evidence type="ECO:0000313" key="1">
    <source>
        <dbReference type="EMBL" id="JAH13018.1"/>
    </source>
</evidence>
<reference evidence="1" key="2">
    <citation type="journal article" date="2015" name="Fish Shellfish Immunol.">
        <title>Early steps in the European eel (Anguilla anguilla)-Vibrio vulnificus interaction in the gills: Role of the RtxA13 toxin.</title>
        <authorList>
            <person name="Callol A."/>
            <person name="Pajuelo D."/>
            <person name="Ebbesson L."/>
            <person name="Teles M."/>
            <person name="MacKenzie S."/>
            <person name="Amaro C."/>
        </authorList>
    </citation>
    <scope>NUCLEOTIDE SEQUENCE</scope>
</reference>
<organism evidence="1">
    <name type="scientific">Anguilla anguilla</name>
    <name type="common">European freshwater eel</name>
    <name type="synonym">Muraena anguilla</name>
    <dbReference type="NCBI Taxonomy" id="7936"/>
    <lineage>
        <taxon>Eukaryota</taxon>
        <taxon>Metazoa</taxon>
        <taxon>Chordata</taxon>
        <taxon>Craniata</taxon>
        <taxon>Vertebrata</taxon>
        <taxon>Euteleostomi</taxon>
        <taxon>Actinopterygii</taxon>
        <taxon>Neopterygii</taxon>
        <taxon>Teleostei</taxon>
        <taxon>Anguilliformes</taxon>
        <taxon>Anguillidae</taxon>
        <taxon>Anguilla</taxon>
    </lineage>
</organism>